<accession>A0A161J7I8</accession>
<evidence type="ECO:0000313" key="4">
    <source>
        <dbReference type="Proteomes" id="UP000077255"/>
    </source>
</evidence>
<dbReference type="Gene3D" id="3.60.15.10">
    <property type="entry name" value="Ribonuclease Z/Hydroxyacylglutathione hydrolase-like"/>
    <property type="match status" value="1"/>
</dbReference>
<dbReference type="InterPro" id="IPR036866">
    <property type="entry name" value="RibonucZ/Hydroxyglut_hydro"/>
</dbReference>
<evidence type="ECO:0000256" key="1">
    <source>
        <dbReference type="SAM" id="SignalP"/>
    </source>
</evidence>
<sequence length="294" mass="31679">MRIPFPGALAAAIAIALPLPATPAAPDPHPTWRQPQVPQRIYGNTWYVGSRGLSAILVTSPRGHVLIDGTLPESAAMVEANIRSLGFRLHDVRVILDSHAHGDHAGAVAAIARDSGATVRARAAQARALREGGKDPEDPQYGDAPLFPPIRHVQVIGDEATVHVGPLAIRAHPTPGHTPGSTTWSWTSCERGRCLHMVYADSLTPMAAGSYRFSAPDHPERLTSFRRGIAALSTLPCDILMTPHPEASRFWQRMTARAQGHADALRDPDACRAYARLGGQMMDKRIAVEREAAP</sequence>
<dbReference type="AlphaFoldDB" id="A0A161J7I8"/>
<dbReference type="NCBIfam" id="NF012229">
    <property type="entry name" value="bla_class_B_core"/>
    <property type="match status" value="1"/>
</dbReference>
<name>A0A161J7I8_9GAMM</name>
<dbReference type="STRING" id="445710.ATSB10_19050"/>
<dbReference type="NCBIfam" id="NF033105">
    <property type="entry name" value="bla_subclass_B3"/>
    <property type="match status" value="1"/>
</dbReference>
<dbReference type="Pfam" id="PF00753">
    <property type="entry name" value="Lactamase_B"/>
    <property type="match status" value="1"/>
</dbReference>
<feature type="domain" description="Metallo-beta-lactamase" evidence="2">
    <location>
        <begin position="52"/>
        <end position="244"/>
    </location>
</feature>
<dbReference type="PATRIC" id="fig|445710.3.peg.1902"/>
<organism evidence="3 4">
    <name type="scientific">Dyella thiooxydans</name>
    <dbReference type="NCBI Taxonomy" id="445710"/>
    <lineage>
        <taxon>Bacteria</taxon>
        <taxon>Pseudomonadati</taxon>
        <taxon>Pseudomonadota</taxon>
        <taxon>Gammaproteobacteria</taxon>
        <taxon>Lysobacterales</taxon>
        <taxon>Rhodanobacteraceae</taxon>
        <taxon>Dyella</taxon>
    </lineage>
</organism>
<evidence type="ECO:0000259" key="2">
    <source>
        <dbReference type="SMART" id="SM00849"/>
    </source>
</evidence>
<dbReference type="SMART" id="SM00849">
    <property type="entry name" value="Lactamase_B"/>
    <property type="match status" value="1"/>
</dbReference>
<feature type="signal peptide" evidence="1">
    <location>
        <begin position="1"/>
        <end position="23"/>
    </location>
</feature>
<dbReference type="KEGG" id="dtx:ATSB10_19050"/>
<dbReference type="InterPro" id="IPR001279">
    <property type="entry name" value="Metallo-B-lactamas"/>
</dbReference>
<dbReference type="EMBL" id="CP014841">
    <property type="protein sequence ID" value="AND69359.1"/>
    <property type="molecule type" value="Genomic_DNA"/>
</dbReference>
<keyword evidence="4" id="KW-1185">Reference proteome</keyword>
<dbReference type="SUPFAM" id="SSF56281">
    <property type="entry name" value="Metallo-hydrolase/oxidoreductase"/>
    <property type="match status" value="1"/>
</dbReference>
<keyword evidence="1" id="KW-0732">Signal</keyword>
<reference evidence="3 4" key="1">
    <citation type="submission" date="2016-02" db="EMBL/GenBank/DDBJ databases">
        <title>Complete genome sequencing and analysis of ATSB10, Dyella thiooxydans isolated from rhizosphere soil of sunflower (Helianthus annuus L.).</title>
        <authorList>
            <person name="Lee Y."/>
            <person name="Hwangbo K."/>
            <person name="Chung H."/>
            <person name="Yoo J."/>
            <person name="Kim K.Y."/>
            <person name="Sa T.M."/>
            <person name="Um Y."/>
            <person name="Madhaiyan M."/>
        </authorList>
    </citation>
    <scope>NUCLEOTIDE SEQUENCE [LARGE SCALE GENOMIC DNA]</scope>
    <source>
        <strain evidence="3 4">ATSB10</strain>
    </source>
</reference>
<dbReference type="RefSeq" id="WP_063672302.1">
    <property type="nucleotide sequence ID" value="NZ_CP014841.1"/>
</dbReference>
<proteinExistence type="predicted"/>
<feature type="chain" id="PRO_5007824125" description="Metallo-beta-lactamase domain-containing protein" evidence="1">
    <location>
        <begin position="24"/>
        <end position="294"/>
    </location>
</feature>
<dbReference type="OrthoDB" id="9773738at2"/>
<protein>
    <recommendedName>
        <fullName evidence="2">Metallo-beta-lactamase domain-containing protein</fullName>
    </recommendedName>
</protein>
<gene>
    <name evidence="3" type="ORF">ATSB10_19050</name>
</gene>
<evidence type="ECO:0000313" key="3">
    <source>
        <dbReference type="EMBL" id="AND69359.1"/>
    </source>
</evidence>
<dbReference type="Proteomes" id="UP000077255">
    <property type="component" value="Chromosome"/>
</dbReference>